<sequence>LFVPSYTLTACRTVIMKKAKVWFHNKSKRALIVYGDSKNCI</sequence>
<name>A0A0N4WFU1_HAEPC</name>
<protein>
    <submittedName>
        <fullName evidence="1">Uncharacterized protein</fullName>
    </submittedName>
</protein>
<evidence type="ECO:0000313" key="1">
    <source>
        <dbReference type="WBParaSite" id="HPLM_0000962201-mRNA-1"/>
    </source>
</evidence>
<organism evidence="1">
    <name type="scientific">Haemonchus placei</name>
    <name type="common">Barber's pole worm</name>
    <dbReference type="NCBI Taxonomy" id="6290"/>
    <lineage>
        <taxon>Eukaryota</taxon>
        <taxon>Metazoa</taxon>
        <taxon>Ecdysozoa</taxon>
        <taxon>Nematoda</taxon>
        <taxon>Chromadorea</taxon>
        <taxon>Rhabditida</taxon>
        <taxon>Rhabditina</taxon>
        <taxon>Rhabditomorpha</taxon>
        <taxon>Strongyloidea</taxon>
        <taxon>Trichostrongylidae</taxon>
        <taxon>Haemonchus</taxon>
    </lineage>
</organism>
<proteinExistence type="predicted"/>
<accession>A0A0N4WFU1</accession>
<dbReference type="AlphaFoldDB" id="A0A0N4WFU1"/>
<dbReference type="WBParaSite" id="HPLM_0000962201-mRNA-1">
    <property type="protein sequence ID" value="HPLM_0000962201-mRNA-1"/>
    <property type="gene ID" value="HPLM_0000962201"/>
</dbReference>
<reference evidence="1" key="1">
    <citation type="submission" date="2017-02" db="UniProtKB">
        <authorList>
            <consortium name="WormBaseParasite"/>
        </authorList>
    </citation>
    <scope>IDENTIFICATION</scope>
</reference>